<evidence type="ECO:0000256" key="1">
    <source>
        <dbReference type="ARBA" id="ARBA00009986"/>
    </source>
</evidence>
<keyword evidence="7" id="KW-1185">Reference proteome</keyword>
<dbReference type="InterPro" id="IPR029510">
    <property type="entry name" value="Ald_DH_CS_GLU"/>
</dbReference>
<dbReference type="InterPro" id="IPR016162">
    <property type="entry name" value="Ald_DH_N"/>
</dbReference>
<dbReference type="PROSITE" id="PS00687">
    <property type="entry name" value="ALDEHYDE_DEHYDR_GLU"/>
    <property type="match status" value="1"/>
</dbReference>
<keyword evidence="2 4" id="KW-0560">Oxidoreductase</keyword>
<comment type="similarity">
    <text evidence="1 4">Belongs to the aldehyde dehydrogenase family.</text>
</comment>
<evidence type="ECO:0000256" key="2">
    <source>
        <dbReference type="ARBA" id="ARBA00023002"/>
    </source>
</evidence>
<dbReference type="Proteomes" id="UP000733379">
    <property type="component" value="Unassembled WGS sequence"/>
</dbReference>
<evidence type="ECO:0000256" key="4">
    <source>
        <dbReference type="RuleBase" id="RU003345"/>
    </source>
</evidence>
<protein>
    <submittedName>
        <fullName evidence="6">Aldehyde dehydrogenase family protein</fullName>
    </submittedName>
</protein>
<dbReference type="SUPFAM" id="SSF53720">
    <property type="entry name" value="ALDH-like"/>
    <property type="match status" value="1"/>
</dbReference>
<dbReference type="Gene3D" id="3.40.605.10">
    <property type="entry name" value="Aldehyde Dehydrogenase, Chain A, domain 1"/>
    <property type="match status" value="1"/>
</dbReference>
<gene>
    <name evidence="6" type="ORF">KO481_34790</name>
</gene>
<feature type="active site" evidence="3">
    <location>
        <position position="245"/>
    </location>
</feature>
<name>A0ABS6B8N2_9NOCA</name>
<evidence type="ECO:0000256" key="3">
    <source>
        <dbReference type="PROSITE-ProRule" id="PRU10007"/>
    </source>
</evidence>
<dbReference type="RefSeq" id="WP_215922742.1">
    <property type="nucleotide sequence ID" value="NZ_JAHKNI010000015.1"/>
</dbReference>
<accession>A0ABS6B8N2</accession>
<proteinExistence type="inferred from homology"/>
<dbReference type="InterPro" id="IPR015590">
    <property type="entry name" value="Aldehyde_DH_dom"/>
</dbReference>
<organism evidence="6 7">
    <name type="scientific">Nocardia albiluteola</name>
    <dbReference type="NCBI Taxonomy" id="2842303"/>
    <lineage>
        <taxon>Bacteria</taxon>
        <taxon>Bacillati</taxon>
        <taxon>Actinomycetota</taxon>
        <taxon>Actinomycetes</taxon>
        <taxon>Mycobacteriales</taxon>
        <taxon>Nocardiaceae</taxon>
        <taxon>Nocardia</taxon>
    </lineage>
</organism>
<evidence type="ECO:0000259" key="5">
    <source>
        <dbReference type="Pfam" id="PF00171"/>
    </source>
</evidence>
<evidence type="ECO:0000313" key="7">
    <source>
        <dbReference type="Proteomes" id="UP000733379"/>
    </source>
</evidence>
<comment type="caution">
    <text evidence="6">The sequence shown here is derived from an EMBL/GenBank/DDBJ whole genome shotgun (WGS) entry which is preliminary data.</text>
</comment>
<sequence length="470" mass="48868">MTTWMRETVLIDGIWQQRKQISTVYDPATEEVVGSAAVATVDDVDAAVRAARAAGIEWGRTDATTRADLLDAIHAQLLADRAQLVAATVAEVGAPVTVAEEAHVDLAIEIIASFARISREEPLHSVIGNSTILRRPAGVIGAITPWNYPLYQLAAKVGAALAAGCTAVVKPAELTPLSTYLFCDAMLAAGLPAGVVNLVPGPGSLVGSAIVEHPGVDVVSFTGSTPVGRQVARVAGEQLKRACLELGGKSASVVLDDADLEAAVTGSVDAAMLNSGQTCSAWTRLIVPRSRYAEAVDIAASHADTLIVGDPRDRATQLGPVISGRQRASIVEAVEDALHRGARLAAGGTATIAERGHFLRPTVLADVDRGDPIAREEIFGPVLVVLPHDGDEDAIAAANDSEYGLAGAVWSADRERSLAVAGRMDTGQVDINGAAFNPLAPFGGWKKSGLGRELGLVGIEEFTEITSVQL</sequence>
<dbReference type="Gene3D" id="3.40.309.10">
    <property type="entry name" value="Aldehyde Dehydrogenase, Chain A, domain 2"/>
    <property type="match status" value="1"/>
</dbReference>
<dbReference type="Pfam" id="PF00171">
    <property type="entry name" value="Aldedh"/>
    <property type="match status" value="1"/>
</dbReference>
<feature type="domain" description="Aldehyde dehydrogenase" evidence="5">
    <location>
        <begin position="19"/>
        <end position="468"/>
    </location>
</feature>
<dbReference type="CDD" id="cd07138">
    <property type="entry name" value="ALDH_CddD_SSP0762"/>
    <property type="match status" value="1"/>
</dbReference>
<dbReference type="InterPro" id="IPR016163">
    <property type="entry name" value="Ald_DH_C"/>
</dbReference>
<dbReference type="PANTHER" id="PTHR42804">
    <property type="entry name" value="ALDEHYDE DEHYDROGENASE"/>
    <property type="match status" value="1"/>
</dbReference>
<dbReference type="PANTHER" id="PTHR42804:SF1">
    <property type="entry name" value="ALDEHYDE DEHYDROGENASE-RELATED"/>
    <property type="match status" value="1"/>
</dbReference>
<evidence type="ECO:0000313" key="6">
    <source>
        <dbReference type="EMBL" id="MBU3066672.1"/>
    </source>
</evidence>
<dbReference type="InterPro" id="IPR016161">
    <property type="entry name" value="Ald_DH/histidinol_DH"/>
</dbReference>
<reference evidence="6 7" key="1">
    <citation type="submission" date="2021-06" db="EMBL/GenBank/DDBJ databases">
        <title>Actinomycetes sequencing.</title>
        <authorList>
            <person name="Shan Q."/>
        </authorList>
    </citation>
    <scope>NUCLEOTIDE SEQUENCE [LARGE SCALE GENOMIC DNA]</scope>
    <source>
        <strain evidence="6 7">NEAU-G5</strain>
    </source>
</reference>
<dbReference type="EMBL" id="JAHKNI010000015">
    <property type="protein sequence ID" value="MBU3066672.1"/>
    <property type="molecule type" value="Genomic_DNA"/>
</dbReference>